<sequence>MINYLICGLSVSSELLLPGHSIVETASAEVNVLRGQVPAPCSNEHTSTPYQFIGDSTVLFRAPGVVRFQIIDGKEILFELEAFGSDEQAVSFLLSTVIGIVLHQRQLMVLHASAVMVDGQALAICGPSGAGKSTLAAAICQAGGHFVSDDISVISRESVGGYSVRPDGRQHRLWADSIQQLSLAGRKTEVVRAGWDKFHVEPADNALPVAVPLKAVIVLCPASSPSPATLSRLSPADAVALLDRNVFRRQLAERMGRSAQLFAQIAGLIADVPVLRFERLADFARIQDDVRQVLNQLERCK</sequence>
<protein>
    <submittedName>
        <fullName evidence="1">IstB-like ATP binding protein</fullName>
    </submittedName>
</protein>
<accession>A0A1M7JTR8</accession>
<dbReference type="InterPro" id="IPR027417">
    <property type="entry name" value="P-loop_NTPase"/>
</dbReference>
<dbReference type="Proteomes" id="UP000183983">
    <property type="component" value="Unassembled WGS sequence"/>
</dbReference>
<dbReference type="EMBL" id="FRDA01000001">
    <property type="protein sequence ID" value="SHM56311.1"/>
    <property type="molecule type" value="Genomic_DNA"/>
</dbReference>
<evidence type="ECO:0000313" key="1">
    <source>
        <dbReference type="EMBL" id="SHM56311.1"/>
    </source>
</evidence>
<dbReference type="SUPFAM" id="SSF53795">
    <property type="entry name" value="PEP carboxykinase-like"/>
    <property type="match status" value="1"/>
</dbReference>
<name>A0A1M7JTR8_9PSED</name>
<gene>
    <name evidence="1" type="ORF">SAMN05216593_101542</name>
</gene>
<dbReference type="Gene3D" id="3.40.50.300">
    <property type="entry name" value="P-loop containing nucleotide triphosphate hydrolases"/>
    <property type="match status" value="1"/>
</dbReference>
<reference evidence="1 2" key="1">
    <citation type="submission" date="2016-11" db="EMBL/GenBank/DDBJ databases">
        <authorList>
            <person name="Jaros S."/>
            <person name="Januszkiewicz K."/>
            <person name="Wedrychowicz H."/>
        </authorList>
    </citation>
    <scope>NUCLEOTIDE SEQUENCE [LARGE SCALE GENOMIC DNA]</scope>
    <source>
        <strain evidence="1 2">LMG 26898</strain>
    </source>
</reference>
<dbReference type="STRING" id="1190415.SAMN05216593_101542"/>
<organism evidence="1 2">
    <name type="scientific">Pseudomonas asturiensis</name>
    <dbReference type="NCBI Taxonomy" id="1190415"/>
    <lineage>
        <taxon>Bacteria</taxon>
        <taxon>Pseudomonadati</taxon>
        <taxon>Pseudomonadota</taxon>
        <taxon>Gammaproteobacteria</taxon>
        <taxon>Pseudomonadales</taxon>
        <taxon>Pseudomonadaceae</taxon>
        <taxon>Pseudomonas</taxon>
    </lineage>
</organism>
<evidence type="ECO:0000313" key="2">
    <source>
        <dbReference type="Proteomes" id="UP000183983"/>
    </source>
</evidence>
<dbReference type="AlphaFoldDB" id="A0A1M7JTR8"/>
<proteinExistence type="predicted"/>